<dbReference type="AlphaFoldDB" id="A0A4S4DG92"/>
<dbReference type="STRING" id="542762.A0A4S4DG92"/>
<keyword evidence="6" id="KW-0067">ATP-binding</keyword>
<evidence type="ECO:0000313" key="11">
    <source>
        <dbReference type="EMBL" id="THG01761.1"/>
    </source>
</evidence>
<evidence type="ECO:0000256" key="7">
    <source>
        <dbReference type="ARBA" id="ARBA00047899"/>
    </source>
</evidence>
<dbReference type="FunFam" id="3.30.200.20:FF:000075">
    <property type="entry name" value="Probable serine/threonine-protein kinase WNK1"/>
    <property type="match status" value="1"/>
</dbReference>
<dbReference type="SMART" id="SM00220">
    <property type="entry name" value="S_TKc"/>
    <property type="match status" value="1"/>
</dbReference>
<dbReference type="InterPro" id="IPR000719">
    <property type="entry name" value="Prot_kinase_dom"/>
</dbReference>
<evidence type="ECO:0000256" key="3">
    <source>
        <dbReference type="ARBA" id="ARBA00022679"/>
    </source>
</evidence>
<evidence type="ECO:0000256" key="1">
    <source>
        <dbReference type="ARBA" id="ARBA00012513"/>
    </source>
</evidence>
<dbReference type="CDD" id="cd13983">
    <property type="entry name" value="STKc_WNK"/>
    <property type="match status" value="1"/>
</dbReference>
<dbReference type="EMBL" id="SDRB02011342">
    <property type="protein sequence ID" value="THG01761.1"/>
    <property type="molecule type" value="Genomic_DNA"/>
</dbReference>
<feature type="domain" description="Protein kinase" evidence="10">
    <location>
        <begin position="29"/>
        <end position="294"/>
    </location>
</feature>
<dbReference type="Pfam" id="PF00069">
    <property type="entry name" value="Pkinase"/>
    <property type="match status" value="1"/>
</dbReference>
<proteinExistence type="predicted"/>
<comment type="caution">
    <text evidence="11">The sequence shown here is derived from an EMBL/GenBank/DDBJ whole genome shotgun (WGS) entry which is preliminary data.</text>
</comment>
<protein>
    <recommendedName>
        <fullName evidence="1">non-specific serine/threonine protein kinase</fullName>
        <ecNumber evidence="1">2.7.11.1</ecNumber>
    </recommendedName>
</protein>
<dbReference type="GO" id="GO:0004674">
    <property type="term" value="F:protein serine/threonine kinase activity"/>
    <property type="evidence" value="ECO:0007669"/>
    <property type="project" value="UniProtKB-KW"/>
</dbReference>
<dbReference type="GO" id="GO:0005524">
    <property type="term" value="F:ATP binding"/>
    <property type="evidence" value="ECO:0007669"/>
    <property type="project" value="UniProtKB-KW"/>
</dbReference>
<keyword evidence="2" id="KW-0723">Serine/threonine-protein kinase</keyword>
<keyword evidence="4" id="KW-0547">Nucleotide-binding</keyword>
<dbReference type="Gene3D" id="3.10.20.90">
    <property type="entry name" value="Phosphatidylinositol 3-kinase Catalytic Subunit, Chain A, domain 1"/>
    <property type="match status" value="1"/>
</dbReference>
<dbReference type="PROSITE" id="PS00108">
    <property type="entry name" value="PROTEIN_KINASE_ST"/>
    <property type="match status" value="1"/>
</dbReference>
<evidence type="ECO:0000259" key="10">
    <source>
        <dbReference type="PROSITE" id="PS50011"/>
    </source>
</evidence>
<evidence type="ECO:0000256" key="2">
    <source>
        <dbReference type="ARBA" id="ARBA00022527"/>
    </source>
</evidence>
<dbReference type="FunFam" id="1.10.510.10:FF:000046">
    <property type="entry name" value="probable serine/threonine-protein kinase WNK9"/>
    <property type="match status" value="1"/>
</dbReference>
<dbReference type="EC" id="2.7.11.1" evidence="1"/>
<dbReference type="InterPro" id="IPR011009">
    <property type="entry name" value="Kinase-like_dom_sf"/>
</dbReference>
<evidence type="ECO:0000256" key="9">
    <source>
        <dbReference type="SAM" id="MobiDB-lite"/>
    </source>
</evidence>
<evidence type="ECO:0000256" key="5">
    <source>
        <dbReference type="ARBA" id="ARBA00022777"/>
    </source>
</evidence>
<dbReference type="InterPro" id="IPR050588">
    <property type="entry name" value="WNK_Ser-Thr_kinase"/>
</dbReference>
<keyword evidence="3" id="KW-0808">Transferase</keyword>
<dbReference type="Gene3D" id="3.30.200.20">
    <property type="entry name" value="Phosphorylase Kinase, domain 1"/>
    <property type="match status" value="1"/>
</dbReference>
<evidence type="ECO:0000256" key="6">
    <source>
        <dbReference type="ARBA" id="ARBA00022840"/>
    </source>
</evidence>
<organism evidence="11 12">
    <name type="scientific">Camellia sinensis var. sinensis</name>
    <name type="common">China tea</name>
    <dbReference type="NCBI Taxonomy" id="542762"/>
    <lineage>
        <taxon>Eukaryota</taxon>
        <taxon>Viridiplantae</taxon>
        <taxon>Streptophyta</taxon>
        <taxon>Embryophyta</taxon>
        <taxon>Tracheophyta</taxon>
        <taxon>Spermatophyta</taxon>
        <taxon>Magnoliopsida</taxon>
        <taxon>eudicotyledons</taxon>
        <taxon>Gunneridae</taxon>
        <taxon>Pentapetalae</taxon>
        <taxon>asterids</taxon>
        <taxon>Ericales</taxon>
        <taxon>Theaceae</taxon>
        <taxon>Camellia</taxon>
    </lineage>
</organism>
<dbReference type="Proteomes" id="UP000306102">
    <property type="component" value="Unassembled WGS sequence"/>
</dbReference>
<evidence type="ECO:0000256" key="8">
    <source>
        <dbReference type="ARBA" id="ARBA00048679"/>
    </source>
</evidence>
<dbReference type="PANTHER" id="PTHR13902">
    <property type="entry name" value="SERINE/THREONINE-PROTEIN KINASE WNK WITH NO LYSINE -RELATED"/>
    <property type="match status" value="1"/>
</dbReference>
<feature type="region of interest" description="Disordered" evidence="9">
    <location>
        <begin position="305"/>
        <end position="328"/>
    </location>
</feature>
<comment type="catalytic activity">
    <reaction evidence="8">
        <text>L-seryl-[protein] + ATP = O-phospho-L-seryl-[protein] + ADP + H(+)</text>
        <dbReference type="Rhea" id="RHEA:17989"/>
        <dbReference type="Rhea" id="RHEA-COMP:9863"/>
        <dbReference type="Rhea" id="RHEA-COMP:11604"/>
        <dbReference type="ChEBI" id="CHEBI:15378"/>
        <dbReference type="ChEBI" id="CHEBI:29999"/>
        <dbReference type="ChEBI" id="CHEBI:30616"/>
        <dbReference type="ChEBI" id="CHEBI:83421"/>
        <dbReference type="ChEBI" id="CHEBI:456216"/>
        <dbReference type="EC" id="2.7.11.1"/>
    </reaction>
</comment>
<sequence length="675" mass="76707">MYKAWLGEPIDGSKLQLGYIEMDPSGRYGRFKDLLGKGATKTVYKAFDEVLGMEVAWNQVKLNHVFHSPEELQRLYSEVHLLKNLDHSSIIRFYASWIDVDRRTFNFITEMFTSGTLREYRQRYKRVEIRAVKNWARQILRGLSYLHSHDPPVIHRDLKCDNIFVNGHLGQVKIGDLGLAAILRGSQHAHSVIGNPLSPFCTPEFMAPELYEEDYDELVDVYSFGMCVLEMLTSEYPYSECSNPAQIYKKVTSGKLPEAFYRIQDIEAQRFVAKCLGTASKRPSACELLEDPFLACEKEEVSIATSKRTQTPRDHQNSTPNGTVVDMPVLLPDSTRRSTDMTITGTMNPADDTIFLKVKITDKDGEARNVYFPFDIVSDTAIDVAMEMVKELEITDWDPSEIAQMIDDEISGLVPTWKESPRHHNQHSFAYDEDDDDSSSIHHPFYLLSSHSSSHGSLPGLYTSPKGSQFHGTNDSTNFGCYWNQEDFLINDDASSQNSQNSFNYSNLNYSSANENDFDLSPKHANFNANKGHNCTRFCPEESKSSKNGYNQSNALMLDTHRTYASSSNHHHHQQQQQSKITRVKSLVDIRSQLLHRSLVEMINKRRLFKTVGAVENIGYKDPGEFSGKMSMFGEFSGKVSGNCEGNFDHLTIEVLVARESLHFALEVQLWNIVP</sequence>
<dbReference type="PROSITE" id="PS50011">
    <property type="entry name" value="PROTEIN_KINASE_DOM"/>
    <property type="match status" value="1"/>
</dbReference>
<gene>
    <name evidence="11" type="ORF">TEA_008998</name>
</gene>
<reference evidence="11 12" key="1">
    <citation type="journal article" date="2018" name="Proc. Natl. Acad. Sci. U.S.A.">
        <title>Draft genome sequence of Camellia sinensis var. sinensis provides insights into the evolution of the tea genome and tea quality.</title>
        <authorList>
            <person name="Wei C."/>
            <person name="Yang H."/>
            <person name="Wang S."/>
            <person name="Zhao J."/>
            <person name="Liu C."/>
            <person name="Gao L."/>
            <person name="Xia E."/>
            <person name="Lu Y."/>
            <person name="Tai Y."/>
            <person name="She G."/>
            <person name="Sun J."/>
            <person name="Cao H."/>
            <person name="Tong W."/>
            <person name="Gao Q."/>
            <person name="Li Y."/>
            <person name="Deng W."/>
            <person name="Jiang X."/>
            <person name="Wang W."/>
            <person name="Chen Q."/>
            <person name="Zhang S."/>
            <person name="Li H."/>
            <person name="Wu J."/>
            <person name="Wang P."/>
            <person name="Li P."/>
            <person name="Shi C."/>
            <person name="Zheng F."/>
            <person name="Jian J."/>
            <person name="Huang B."/>
            <person name="Shan D."/>
            <person name="Shi M."/>
            <person name="Fang C."/>
            <person name="Yue Y."/>
            <person name="Li F."/>
            <person name="Li D."/>
            <person name="Wei S."/>
            <person name="Han B."/>
            <person name="Jiang C."/>
            <person name="Yin Y."/>
            <person name="Xia T."/>
            <person name="Zhang Z."/>
            <person name="Bennetzen J.L."/>
            <person name="Zhao S."/>
            <person name="Wan X."/>
        </authorList>
    </citation>
    <scope>NUCLEOTIDE SEQUENCE [LARGE SCALE GENOMIC DNA]</scope>
    <source>
        <strain evidence="12">cv. Shuchazao</strain>
        <tissue evidence="11">Leaf</tissue>
    </source>
</reference>
<dbReference type="SUPFAM" id="SSF56112">
    <property type="entry name" value="Protein kinase-like (PK-like)"/>
    <property type="match status" value="1"/>
</dbReference>
<keyword evidence="12" id="KW-1185">Reference proteome</keyword>
<dbReference type="Gene3D" id="1.10.510.10">
    <property type="entry name" value="Transferase(Phosphotransferase) domain 1"/>
    <property type="match status" value="1"/>
</dbReference>
<dbReference type="InterPro" id="IPR008271">
    <property type="entry name" value="Ser/Thr_kinase_AS"/>
</dbReference>
<evidence type="ECO:0000313" key="12">
    <source>
        <dbReference type="Proteomes" id="UP000306102"/>
    </source>
</evidence>
<evidence type="ECO:0000256" key="4">
    <source>
        <dbReference type="ARBA" id="ARBA00022741"/>
    </source>
</evidence>
<name>A0A4S4DG92_CAMSN</name>
<comment type="catalytic activity">
    <reaction evidence="7">
        <text>L-threonyl-[protein] + ATP = O-phospho-L-threonyl-[protein] + ADP + H(+)</text>
        <dbReference type="Rhea" id="RHEA:46608"/>
        <dbReference type="Rhea" id="RHEA-COMP:11060"/>
        <dbReference type="Rhea" id="RHEA-COMP:11605"/>
        <dbReference type="ChEBI" id="CHEBI:15378"/>
        <dbReference type="ChEBI" id="CHEBI:30013"/>
        <dbReference type="ChEBI" id="CHEBI:30616"/>
        <dbReference type="ChEBI" id="CHEBI:61977"/>
        <dbReference type="ChEBI" id="CHEBI:456216"/>
        <dbReference type="EC" id="2.7.11.1"/>
    </reaction>
</comment>
<accession>A0A4S4DG92</accession>
<keyword evidence="5" id="KW-0418">Kinase</keyword>